<gene>
    <name evidence="1" type="ORF">SDC9_168706</name>
</gene>
<protein>
    <submittedName>
        <fullName evidence="1">Uncharacterized protein</fullName>
    </submittedName>
</protein>
<evidence type="ECO:0000313" key="1">
    <source>
        <dbReference type="EMBL" id="MPN21327.1"/>
    </source>
</evidence>
<name>A0A645G366_9ZZZZ</name>
<reference evidence="1" key="1">
    <citation type="submission" date="2019-08" db="EMBL/GenBank/DDBJ databases">
        <authorList>
            <person name="Kucharzyk K."/>
            <person name="Murdoch R.W."/>
            <person name="Higgins S."/>
            <person name="Loffler F."/>
        </authorList>
    </citation>
    <scope>NUCLEOTIDE SEQUENCE</scope>
</reference>
<proteinExistence type="predicted"/>
<organism evidence="1">
    <name type="scientific">bioreactor metagenome</name>
    <dbReference type="NCBI Taxonomy" id="1076179"/>
    <lineage>
        <taxon>unclassified sequences</taxon>
        <taxon>metagenomes</taxon>
        <taxon>ecological metagenomes</taxon>
    </lineage>
</organism>
<dbReference type="AlphaFoldDB" id="A0A645G366"/>
<accession>A0A645G366</accession>
<comment type="caution">
    <text evidence="1">The sequence shown here is derived from an EMBL/GenBank/DDBJ whole genome shotgun (WGS) entry which is preliminary data.</text>
</comment>
<sequence>MDFIRGVDCNEYGSDFCRGPEGYIPLRHVGGPYCDMVAGLYSERDKTAGKGVDIIAELGICARIIKCRVSERVLIGKFIHHSVKHLWKRQIDEVLFFPHIFSGFAVVVDKASGIAGCPEIFFHIICKMREYHAGIAKIGRILFKPFKRNISFVINRSERTHHFVDREVTFAHHFIYDLTVFDGGILYMNIFYICSEVFNRDRRLFVHEAVWMM</sequence>
<dbReference type="EMBL" id="VSSQ01069288">
    <property type="protein sequence ID" value="MPN21327.1"/>
    <property type="molecule type" value="Genomic_DNA"/>
</dbReference>